<name>A0A914WLZ1_9BILA</name>
<sequence>MANLFAIGVASTRFVNSISCSNRLPFSSDSVRQRILRRYGRAEILISMKDKSRRQMTVLRESTFSDNYLTYYTDPPVVPLAHAHNCRSPVKNTSAVFLALTVAGGQAVALLKNQSARLDFSMRTAADKVSFYRHARWFYFSCPANSGCCGMHCCTKETEKVQLQFEDYAASLKRDFPYLTSDTVVQFRNKNYSLTEPINTLPDLQKQCEYTLQPEDRIFSLLNYRGRPAGVICLNIALLPSVAANIPTKFLVSLLAWNTIGR</sequence>
<dbReference type="WBParaSite" id="PSAMB.scaffold424size51804.g5724.t1">
    <property type="protein sequence ID" value="PSAMB.scaffold424size51804.g5724.t1"/>
    <property type="gene ID" value="PSAMB.scaffold424size51804.g5724"/>
</dbReference>
<accession>A0A914WLZ1</accession>
<reference evidence="2" key="1">
    <citation type="submission" date="2022-11" db="UniProtKB">
        <authorList>
            <consortium name="WormBaseParasite"/>
        </authorList>
    </citation>
    <scope>IDENTIFICATION</scope>
</reference>
<proteinExistence type="predicted"/>
<dbReference type="AlphaFoldDB" id="A0A914WLZ1"/>
<dbReference type="Proteomes" id="UP000887566">
    <property type="component" value="Unplaced"/>
</dbReference>
<organism evidence="1 2">
    <name type="scientific">Plectus sambesii</name>
    <dbReference type="NCBI Taxonomy" id="2011161"/>
    <lineage>
        <taxon>Eukaryota</taxon>
        <taxon>Metazoa</taxon>
        <taxon>Ecdysozoa</taxon>
        <taxon>Nematoda</taxon>
        <taxon>Chromadorea</taxon>
        <taxon>Plectida</taxon>
        <taxon>Plectina</taxon>
        <taxon>Plectoidea</taxon>
        <taxon>Plectidae</taxon>
        <taxon>Plectus</taxon>
    </lineage>
</organism>
<evidence type="ECO:0000313" key="1">
    <source>
        <dbReference type="Proteomes" id="UP000887566"/>
    </source>
</evidence>
<keyword evidence="1" id="KW-1185">Reference proteome</keyword>
<protein>
    <submittedName>
        <fullName evidence="2">Uncharacterized protein</fullName>
    </submittedName>
</protein>
<evidence type="ECO:0000313" key="2">
    <source>
        <dbReference type="WBParaSite" id="PSAMB.scaffold424size51804.g5724.t1"/>
    </source>
</evidence>